<dbReference type="SUPFAM" id="SSF117892">
    <property type="entry name" value="Band 7/SPFH domain"/>
    <property type="match status" value="1"/>
</dbReference>
<name>K1QMY9_MAGGI</name>
<organism evidence="2">
    <name type="scientific">Magallana gigas</name>
    <name type="common">Pacific oyster</name>
    <name type="synonym">Crassostrea gigas</name>
    <dbReference type="NCBI Taxonomy" id="29159"/>
    <lineage>
        <taxon>Eukaryota</taxon>
        <taxon>Metazoa</taxon>
        <taxon>Spiralia</taxon>
        <taxon>Lophotrochozoa</taxon>
        <taxon>Mollusca</taxon>
        <taxon>Bivalvia</taxon>
        <taxon>Autobranchia</taxon>
        <taxon>Pteriomorphia</taxon>
        <taxon>Ostreida</taxon>
        <taxon>Ostreoidea</taxon>
        <taxon>Ostreidae</taxon>
        <taxon>Magallana</taxon>
    </lineage>
</organism>
<dbReference type="InterPro" id="IPR036013">
    <property type="entry name" value="Band_7/SPFH_dom_sf"/>
</dbReference>
<feature type="domain" description="Band 7" evidence="1">
    <location>
        <begin position="176"/>
        <end position="335"/>
    </location>
</feature>
<evidence type="ECO:0000313" key="2">
    <source>
        <dbReference type="EMBL" id="EKC38192.1"/>
    </source>
</evidence>
<evidence type="ECO:0000259" key="1">
    <source>
        <dbReference type="Pfam" id="PF01145"/>
    </source>
</evidence>
<dbReference type="InParanoid" id="K1QMY9"/>
<dbReference type="AlphaFoldDB" id="K1QMY9"/>
<accession>K1QMY9</accession>
<reference evidence="2" key="1">
    <citation type="journal article" date="2012" name="Nature">
        <title>The oyster genome reveals stress adaptation and complexity of shell formation.</title>
        <authorList>
            <person name="Zhang G."/>
            <person name="Fang X."/>
            <person name="Guo X."/>
            <person name="Li L."/>
            <person name="Luo R."/>
            <person name="Xu F."/>
            <person name="Yang P."/>
            <person name="Zhang L."/>
            <person name="Wang X."/>
            <person name="Qi H."/>
            <person name="Xiong Z."/>
            <person name="Que H."/>
            <person name="Xie Y."/>
            <person name="Holland P.W."/>
            <person name="Paps J."/>
            <person name="Zhu Y."/>
            <person name="Wu F."/>
            <person name="Chen Y."/>
            <person name="Wang J."/>
            <person name="Peng C."/>
            <person name="Meng J."/>
            <person name="Yang L."/>
            <person name="Liu J."/>
            <person name="Wen B."/>
            <person name="Zhang N."/>
            <person name="Huang Z."/>
            <person name="Zhu Q."/>
            <person name="Feng Y."/>
            <person name="Mount A."/>
            <person name="Hedgecock D."/>
            <person name="Xu Z."/>
            <person name="Liu Y."/>
            <person name="Domazet-Loso T."/>
            <person name="Du Y."/>
            <person name="Sun X."/>
            <person name="Zhang S."/>
            <person name="Liu B."/>
            <person name="Cheng P."/>
            <person name="Jiang X."/>
            <person name="Li J."/>
            <person name="Fan D."/>
            <person name="Wang W."/>
            <person name="Fu W."/>
            <person name="Wang T."/>
            <person name="Wang B."/>
            <person name="Zhang J."/>
            <person name="Peng Z."/>
            <person name="Li Y."/>
            <person name="Li N."/>
            <person name="Wang J."/>
            <person name="Chen M."/>
            <person name="He Y."/>
            <person name="Tan F."/>
            <person name="Song X."/>
            <person name="Zheng Q."/>
            <person name="Huang R."/>
            <person name="Yang H."/>
            <person name="Du X."/>
            <person name="Chen L."/>
            <person name="Yang M."/>
            <person name="Gaffney P.M."/>
            <person name="Wang S."/>
            <person name="Luo L."/>
            <person name="She Z."/>
            <person name="Ming Y."/>
            <person name="Huang W."/>
            <person name="Zhang S."/>
            <person name="Huang B."/>
            <person name="Zhang Y."/>
            <person name="Qu T."/>
            <person name="Ni P."/>
            <person name="Miao G."/>
            <person name="Wang J."/>
            <person name="Wang Q."/>
            <person name="Steinberg C.E."/>
            <person name="Wang H."/>
            <person name="Li N."/>
            <person name="Qian L."/>
            <person name="Zhang G."/>
            <person name="Li Y."/>
            <person name="Yang H."/>
            <person name="Liu X."/>
            <person name="Wang J."/>
            <person name="Yin Y."/>
            <person name="Wang J."/>
        </authorList>
    </citation>
    <scope>NUCLEOTIDE SEQUENCE [LARGE SCALE GENOMIC DNA]</scope>
    <source>
        <strain evidence="2">05x7-T-G4-1.051#20</strain>
    </source>
</reference>
<dbReference type="Pfam" id="PF01145">
    <property type="entry name" value="Band_7"/>
    <property type="match status" value="1"/>
</dbReference>
<dbReference type="Gene3D" id="3.30.479.30">
    <property type="entry name" value="Band 7 domain"/>
    <property type="match status" value="1"/>
</dbReference>
<proteinExistence type="predicted"/>
<sequence>MIYYRKVSRRSLQALCLVTWLLSLALTSAQYCSVTGGSVCLMVPSSVKRNTVIVGYIRLAIFLTNVFFFGTCLYHVKYGFAGVSDRYKCMSQTRAFLKISAITGTFLILFTPGMIWTILKPYATDRTMVVITDISDYVRSKDVGPCMILPTQSCESLLMTVGLQYDVINKKLGSSAEREGLHNGPPGFEFIVFPSVFRSLEFSLKCLNKDGVEIKLDVTYQYKVRAVNLRTVILDFRNFTGYKKVLTFAGEAALHEACSYFNTSQFQSQRAEFQEFVRKKLIERYNILYADITDLQVSNIERPPEYESAIRSKERAREDIQVALNERPRLLTEAETAKREAETQAEIIKNKAESDARILTNKAKTEASGILLQYEKEAESYQRILGNSGLNLTTEGFISYLGVRVIADAKNPVYIGLQSPAKSSYN</sequence>
<dbReference type="EMBL" id="JH818919">
    <property type="protein sequence ID" value="EKC38192.1"/>
    <property type="molecule type" value="Genomic_DNA"/>
</dbReference>
<gene>
    <name evidence="2" type="ORF">CGI_10013024</name>
</gene>
<protein>
    <recommendedName>
        <fullName evidence="1">Band 7 domain-containing protein</fullName>
    </recommendedName>
</protein>
<dbReference type="InterPro" id="IPR001107">
    <property type="entry name" value="Band_7"/>
</dbReference>
<dbReference type="HOGENOM" id="CLU_644441_0_0_1"/>